<proteinExistence type="predicted"/>
<gene>
    <name evidence="1" type="ordered locus">YPA_0972</name>
</gene>
<protein>
    <recommendedName>
        <fullName evidence="3">Knr4/Smi1-like domain-containing protein</fullName>
    </recommendedName>
</protein>
<dbReference type="KEGG" id="ypa:YPA_0972"/>
<accession>A0A0H2Y6P1</accession>
<evidence type="ECO:0000313" key="1">
    <source>
        <dbReference type="EMBL" id="ABG12940.1"/>
    </source>
</evidence>
<name>A0A0H2Y6P1_YERPA</name>
<evidence type="ECO:0000313" key="2">
    <source>
        <dbReference type="Proteomes" id="UP000001971"/>
    </source>
</evidence>
<dbReference type="AlphaFoldDB" id="A0A0H2Y6P1"/>
<evidence type="ECO:0008006" key="3">
    <source>
        <dbReference type="Google" id="ProtNLM"/>
    </source>
</evidence>
<reference evidence="1 2" key="1">
    <citation type="journal article" date="2006" name="J. Bacteriol.">
        <title>Complete genome sequence of Yersinia pestis strains Antiqua and Nepal516: evidence of gene reduction in an emerging pathogen.</title>
        <authorList>
            <person name="Chain P.S."/>
            <person name="Hu P."/>
            <person name="Malfatti S.A."/>
            <person name="Radnedge L."/>
            <person name="Larimer F."/>
            <person name="Vergez L.M."/>
            <person name="Worsham P."/>
            <person name="Chu M.C."/>
            <person name="Andersen G.L."/>
        </authorList>
    </citation>
    <scope>NUCLEOTIDE SEQUENCE [LARGE SCALE GENOMIC DNA]</scope>
    <source>
        <strain evidence="1 2">Antiqua</strain>
    </source>
</reference>
<sequence length="165" mass="19083">MQIMTQLNNIVDELNSLALKLEYDVLPPAVFPSSLYEYDFGLKIGKAPQEFWDQYKALVELADGFDLDGFRMYGIEKHGDYENDLFTYNGYKARLDKEAPSLMSDESRYCIEIGSSSLDTYTYDVRYGKWESRDRVQYDNLFISCSNLIDFLAAILAEIREANVQ</sequence>
<dbReference type="NCBIfam" id="NF038335">
    <property type="entry name" value="YPO0640_fam"/>
    <property type="match status" value="1"/>
</dbReference>
<dbReference type="Proteomes" id="UP000001971">
    <property type="component" value="Chromosome"/>
</dbReference>
<dbReference type="EMBL" id="CP000308">
    <property type="protein sequence ID" value="ABG12940.1"/>
    <property type="molecule type" value="Genomic_DNA"/>
</dbReference>
<organism evidence="1 2">
    <name type="scientific">Yersinia pestis bv. Antiqua (strain Antiqua)</name>
    <dbReference type="NCBI Taxonomy" id="360102"/>
    <lineage>
        <taxon>Bacteria</taxon>
        <taxon>Pseudomonadati</taxon>
        <taxon>Pseudomonadota</taxon>
        <taxon>Gammaproteobacteria</taxon>
        <taxon>Enterobacterales</taxon>
        <taxon>Yersiniaceae</taxon>
        <taxon>Yersinia</taxon>
    </lineage>
</organism>